<comment type="caution">
    <text evidence="2">The sequence shown here is derived from an EMBL/GenBank/DDBJ whole genome shotgun (WGS) entry which is preliminary data.</text>
</comment>
<protein>
    <submittedName>
        <fullName evidence="2">DUF397 domain-containing protein</fullName>
    </submittedName>
</protein>
<dbReference type="InterPro" id="IPR007278">
    <property type="entry name" value="DUF397"/>
</dbReference>
<reference evidence="2" key="1">
    <citation type="submission" date="2022-06" db="EMBL/GenBank/DDBJ databases">
        <title>Novel species in genus nocardia.</title>
        <authorList>
            <person name="Li F."/>
        </authorList>
    </citation>
    <scope>NUCLEOTIDE SEQUENCE</scope>
    <source>
        <strain evidence="2">CDC141</strain>
    </source>
</reference>
<accession>A0A9X2E604</accession>
<dbReference type="Pfam" id="PF04149">
    <property type="entry name" value="DUF397"/>
    <property type="match status" value="1"/>
</dbReference>
<dbReference type="Proteomes" id="UP001139157">
    <property type="component" value="Unassembled WGS sequence"/>
</dbReference>
<organism evidence="2 3">
    <name type="scientific">Nocardia pulmonis</name>
    <dbReference type="NCBI Taxonomy" id="2951408"/>
    <lineage>
        <taxon>Bacteria</taxon>
        <taxon>Bacillati</taxon>
        <taxon>Actinomycetota</taxon>
        <taxon>Actinomycetes</taxon>
        <taxon>Mycobacteriales</taxon>
        <taxon>Nocardiaceae</taxon>
        <taxon>Nocardia</taxon>
    </lineage>
</organism>
<evidence type="ECO:0000259" key="1">
    <source>
        <dbReference type="Pfam" id="PF04149"/>
    </source>
</evidence>
<gene>
    <name evidence="2" type="ORF">NDR86_13315</name>
</gene>
<keyword evidence="3" id="KW-1185">Reference proteome</keyword>
<proteinExistence type="predicted"/>
<evidence type="ECO:0000313" key="2">
    <source>
        <dbReference type="EMBL" id="MCM6774454.1"/>
    </source>
</evidence>
<dbReference type="RefSeq" id="WP_251912039.1">
    <property type="nucleotide sequence ID" value="NZ_JAMRXG010000005.1"/>
</dbReference>
<evidence type="ECO:0000313" key="3">
    <source>
        <dbReference type="Proteomes" id="UP001139157"/>
    </source>
</evidence>
<sequence length="123" mass="13173">MSVTSRPTRTGWFKSSFSNQGTSCVEVRFDGDVVLIRDSKYLRNAANDPRQQPIIAIPVARWAAFLDLATGEASLGSVELPTVDVRRDGSAQLTATDGTTLSFTPDEWCAFTAGIGIGEFAAA</sequence>
<name>A0A9X2E604_9NOCA</name>
<dbReference type="AlphaFoldDB" id="A0A9X2E604"/>
<dbReference type="EMBL" id="JAMRXG010000005">
    <property type="protein sequence ID" value="MCM6774454.1"/>
    <property type="molecule type" value="Genomic_DNA"/>
</dbReference>
<feature type="domain" description="DUF397" evidence="1">
    <location>
        <begin position="11"/>
        <end position="67"/>
    </location>
</feature>